<evidence type="ECO:0000259" key="1">
    <source>
        <dbReference type="PROSITE" id="PS51186"/>
    </source>
</evidence>
<dbReference type="SUPFAM" id="SSF55729">
    <property type="entry name" value="Acyl-CoA N-acyltransferases (Nat)"/>
    <property type="match status" value="2"/>
</dbReference>
<keyword evidence="3" id="KW-1185">Reference proteome</keyword>
<feature type="domain" description="N-acetyltransferase" evidence="1">
    <location>
        <begin position="249"/>
        <end position="404"/>
    </location>
</feature>
<dbReference type="InterPro" id="IPR016181">
    <property type="entry name" value="Acyl_CoA_acyltransferase"/>
</dbReference>
<dbReference type="AlphaFoldDB" id="R7S2W2"/>
<sequence>MSAIRVRHATKPTKAELDSAAAVLEQAFKDDAFVNACIGGDQTLNFDFQRATIAATAIGGQLWFASYGDVDIAGVAAWFPPGRALLDSEDQGEAGFNELLGKKFPPELSKWWTEYFLPKYEEQVEHALGEGKKVASWHLQMFGVLPELQNKGIGTALMQAIEPKAHAEGKAVVLETESERNQWKYESKSHEQYESAAGGFPITRAAAEVDRAATILAAAFSDDEFTKTCLGGDMSLNFAFQRATAAGAAINGELEREKLSEFQRDSRQIARCSTVAEPRCGKRGPGQGGVQRTAGEKFSPKLAKRWTEYFLPKYEEQVEGALGKGAKLASWHLQLIGVLPEKQNKGVGSALIKAVQAQAAGKAIVLEAETERNVAMYRKWGLESKSEERYESRFGGFTMWVMTEVPAA</sequence>
<accession>R7S2W2</accession>
<dbReference type="PANTHER" id="PTHR42791:SF1">
    <property type="entry name" value="N-ACETYLTRANSFERASE DOMAIN-CONTAINING PROTEIN"/>
    <property type="match status" value="1"/>
</dbReference>
<dbReference type="PANTHER" id="PTHR42791">
    <property type="entry name" value="GNAT FAMILY ACETYLTRANSFERASE"/>
    <property type="match status" value="1"/>
</dbReference>
<dbReference type="Proteomes" id="UP000054196">
    <property type="component" value="Unassembled WGS sequence"/>
</dbReference>
<dbReference type="EMBL" id="JH687556">
    <property type="protein sequence ID" value="EIN04132.1"/>
    <property type="molecule type" value="Genomic_DNA"/>
</dbReference>
<dbReference type="Pfam" id="PF13508">
    <property type="entry name" value="Acetyltransf_7"/>
    <property type="match status" value="1"/>
</dbReference>
<organism evidence="2 3">
    <name type="scientific">Punctularia strigosozonata (strain HHB-11173)</name>
    <name type="common">White-rot fungus</name>
    <dbReference type="NCBI Taxonomy" id="741275"/>
    <lineage>
        <taxon>Eukaryota</taxon>
        <taxon>Fungi</taxon>
        <taxon>Dikarya</taxon>
        <taxon>Basidiomycota</taxon>
        <taxon>Agaricomycotina</taxon>
        <taxon>Agaricomycetes</taxon>
        <taxon>Corticiales</taxon>
        <taxon>Punctulariaceae</taxon>
        <taxon>Punctularia</taxon>
    </lineage>
</organism>
<reference evidence="3" key="1">
    <citation type="journal article" date="2012" name="Science">
        <title>The Paleozoic origin of enzymatic lignin decomposition reconstructed from 31 fungal genomes.</title>
        <authorList>
            <person name="Floudas D."/>
            <person name="Binder M."/>
            <person name="Riley R."/>
            <person name="Barry K."/>
            <person name="Blanchette R.A."/>
            <person name="Henrissat B."/>
            <person name="Martinez A.T."/>
            <person name="Otillar R."/>
            <person name="Spatafora J.W."/>
            <person name="Yadav J.S."/>
            <person name="Aerts A."/>
            <person name="Benoit I."/>
            <person name="Boyd A."/>
            <person name="Carlson A."/>
            <person name="Copeland A."/>
            <person name="Coutinho P.M."/>
            <person name="de Vries R.P."/>
            <person name="Ferreira P."/>
            <person name="Findley K."/>
            <person name="Foster B."/>
            <person name="Gaskell J."/>
            <person name="Glotzer D."/>
            <person name="Gorecki P."/>
            <person name="Heitman J."/>
            <person name="Hesse C."/>
            <person name="Hori C."/>
            <person name="Igarashi K."/>
            <person name="Jurgens J.A."/>
            <person name="Kallen N."/>
            <person name="Kersten P."/>
            <person name="Kohler A."/>
            <person name="Kuees U."/>
            <person name="Kumar T.K.A."/>
            <person name="Kuo A."/>
            <person name="LaButti K."/>
            <person name="Larrondo L.F."/>
            <person name="Lindquist E."/>
            <person name="Ling A."/>
            <person name="Lombard V."/>
            <person name="Lucas S."/>
            <person name="Lundell T."/>
            <person name="Martin R."/>
            <person name="McLaughlin D.J."/>
            <person name="Morgenstern I."/>
            <person name="Morin E."/>
            <person name="Murat C."/>
            <person name="Nagy L.G."/>
            <person name="Nolan M."/>
            <person name="Ohm R.A."/>
            <person name="Patyshakuliyeva A."/>
            <person name="Rokas A."/>
            <person name="Ruiz-Duenas F.J."/>
            <person name="Sabat G."/>
            <person name="Salamov A."/>
            <person name="Samejima M."/>
            <person name="Schmutz J."/>
            <person name="Slot J.C."/>
            <person name="St John F."/>
            <person name="Stenlid J."/>
            <person name="Sun H."/>
            <person name="Sun S."/>
            <person name="Syed K."/>
            <person name="Tsang A."/>
            <person name="Wiebenga A."/>
            <person name="Young D."/>
            <person name="Pisabarro A."/>
            <person name="Eastwood D.C."/>
            <person name="Martin F."/>
            <person name="Cullen D."/>
            <person name="Grigoriev I.V."/>
            <person name="Hibbett D.S."/>
        </authorList>
    </citation>
    <scope>NUCLEOTIDE SEQUENCE [LARGE SCALE GENOMIC DNA]</scope>
    <source>
        <strain evidence="3">HHB-11173 SS5</strain>
    </source>
</reference>
<dbReference type="RefSeq" id="XP_007388603.1">
    <property type="nucleotide sequence ID" value="XM_007388541.1"/>
</dbReference>
<dbReference type="InterPro" id="IPR000182">
    <property type="entry name" value="GNAT_dom"/>
</dbReference>
<dbReference type="Pfam" id="PF00583">
    <property type="entry name" value="Acetyltransf_1"/>
    <property type="match status" value="1"/>
</dbReference>
<dbReference type="KEGG" id="psq:PUNSTDRAFT_128456"/>
<dbReference type="InterPro" id="IPR052523">
    <property type="entry name" value="Trichothecene_AcTrans"/>
</dbReference>
<evidence type="ECO:0000313" key="3">
    <source>
        <dbReference type="Proteomes" id="UP000054196"/>
    </source>
</evidence>
<name>R7S2W2_PUNST</name>
<dbReference type="OrthoDB" id="61113at2759"/>
<dbReference type="GeneID" id="18878140"/>
<dbReference type="Gene3D" id="3.40.630.30">
    <property type="match status" value="2"/>
</dbReference>
<feature type="domain" description="N-acetyltransferase" evidence="1">
    <location>
        <begin position="70"/>
        <end position="221"/>
    </location>
</feature>
<dbReference type="CDD" id="cd04301">
    <property type="entry name" value="NAT_SF"/>
    <property type="match status" value="2"/>
</dbReference>
<protein>
    <recommendedName>
        <fullName evidence="1">N-acetyltransferase domain-containing protein</fullName>
    </recommendedName>
</protein>
<proteinExistence type="predicted"/>
<dbReference type="GO" id="GO:0016747">
    <property type="term" value="F:acyltransferase activity, transferring groups other than amino-acyl groups"/>
    <property type="evidence" value="ECO:0007669"/>
    <property type="project" value="InterPro"/>
</dbReference>
<dbReference type="eggNOG" id="ENOG502R129">
    <property type="taxonomic scope" value="Eukaryota"/>
</dbReference>
<gene>
    <name evidence="2" type="ORF">PUNSTDRAFT_128456</name>
</gene>
<evidence type="ECO:0000313" key="2">
    <source>
        <dbReference type="EMBL" id="EIN04132.1"/>
    </source>
</evidence>
<dbReference type="HOGENOM" id="CLU_674626_0_0_1"/>
<dbReference type="PROSITE" id="PS51186">
    <property type="entry name" value="GNAT"/>
    <property type="match status" value="2"/>
</dbReference>